<proteinExistence type="predicted"/>
<gene>
    <name evidence="1" type="ORF">MRATA1EN22A_LOCUS18216</name>
</gene>
<protein>
    <submittedName>
        <fullName evidence="1">Uncharacterized protein</fullName>
    </submittedName>
</protein>
<dbReference type="Proteomes" id="UP001162501">
    <property type="component" value="Chromosome 3"/>
</dbReference>
<name>A0AC59ZGZ0_RANTA</name>
<sequence>MHPGQPLTTSGLSESRPSSAGTSLSCPGSVAFGPTWETGRVTEQPTPQMPPQLEEAFCLMNPGPPARILQPDRGVGVCLFSLNGICCTPEEPTPFHLRPQRG</sequence>
<accession>A0AC59ZGZ0</accession>
<reference evidence="1" key="2">
    <citation type="submission" date="2025-03" db="EMBL/GenBank/DDBJ databases">
        <authorList>
            <consortium name="ELIXIR-Norway"/>
            <consortium name="Elixir Norway"/>
        </authorList>
    </citation>
    <scope>NUCLEOTIDE SEQUENCE</scope>
</reference>
<reference evidence="1" key="1">
    <citation type="submission" date="2023-05" db="EMBL/GenBank/DDBJ databases">
        <authorList>
            <consortium name="ELIXIR-Norway"/>
        </authorList>
    </citation>
    <scope>NUCLEOTIDE SEQUENCE</scope>
</reference>
<dbReference type="EMBL" id="OX596087">
    <property type="protein sequence ID" value="CAN0419703.1"/>
    <property type="molecule type" value="Genomic_DNA"/>
</dbReference>
<evidence type="ECO:0000313" key="2">
    <source>
        <dbReference type="Proteomes" id="UP001162501"/>
    </source>
</evidence>
<evidence type="ECO:0000313" key="1">
    <source>
        <dbReference type="EMBL" id="CAN0419703.1"/>
    </source>
</evidence>
<organism evidence="1 2">
    <name type="scientific">Rangifer tarandus platyrhynchus</name>
    <name type="common">Svalbard reindeer</name>
    <dbReference type="NCBI Taxonomy" id="3082113"/>
    <lineage>
        <taxon>Eukaryota</taxon>
        <taxon>Metazoa</taxon>
        <taxon>Chordata</taxon>
        <taxon>Craniata</taxon>
        <taxon>Vertebrata</taxon>
        <taxon>Euteleostomi</taxon>
        <taxon>Mammalia</taxon>
        <taxon>Eutheria</taxon>
        <taxon>Laurasiatheria</taxon>
        <taxon>Artiodactyla</taxon>
        <taxon>Ruminantia</taxon>
        <taxon>Pecora</taxon>
        <taxon>Cervidae</taxon>
        <taxon>Odocoileinae</taxon>
        <taxon>Rangifer</taxon>
    </lineage>
</organism>